<dbReference type="EMBL" id="FN649735">
    <property type="protein sequence ID" value="CBJ30153.1"/>
    <property type="molecule type" value="Genomic_DNA"/>
</dbReference>
<accession>D7FN96</accession>
<reference evidence="3 4" key="1">
    <citation type="journal article" date="2010" name="Nature">
        <title>The Ectocarpus genome and the independent evolution of multicellularity in brown algae.</title>
        <authorList>
            <person name="Cock J.M."/>
            <person name="Sterck L."/>
            <person name="Rouze P."/>
            <person name="Scornet D."/>
            <person name="Allen A.E."/>
            <person name="Amoutzias G."/>
            <person name="Anthouard V."/>
            <person name="Artiguenave F."/>
            <person name="Aury J.M."/>
            <person name="Badger J.H."/>
            <person name="Beszteri B."/>
            <person name="Billiau K."/>
            <person name="Bonnet E."/>
            <person name="Bothwell J.H."/>
            <person name="Bowler C."/>
            <person name="Boyen C."/>
            <person name="Brownlee C."/>
            <person name="Carrano C.J."/>
            <person name="Charrier B."/>
            <person name="Cho G.Y."/>
            <person name="Coelho S.M."/>
            <person name="Collen J."/>
            <person name="Corre E."/>
            <person name="Da Silva C."/>
            <person name="Delage L."/>
            <person name="Delaroque N."/>
            <person name="Dittami S.M."/>
            <person name="Doulbeau S."/>
            <person name="Elias M."/>
            <person name="Farnham G."/>
            <person name="Gachon C.M."/>
            <person name="Gschloessl B."/>
            <person name="Heesch S."/>
            <person name="Jabbari K."/>
            <person name="Jubin C."/>
            <person name="Kawai H."/>
            <person name="Kimura K."/>
            <person name="Kloareg B."/>
            <person name="Kupper F.C."/>
            <person name="Lang D."/>
            <person name="Le Bail A."/>
            <person name="Leblanc C."/>
            <person name="Lerouge P."/>
            <person name="Lohr M."/>
            <person name="Lopez P.J."/>
            <person name="Martens C."/>
            <person name="Maumus F."/>
            <person name="Michel G."/>
            <person name="Miranda-Saavedra D."/>
            <person name="Morales J."/>
            <person name="Moreau H."/>
            <person name="Motomura T."/>
            <person name="Nagasato C."/>
            <person name="Napoli C.A."/>
            <person name="Nelson D.R."/>
            <person name="Nyvall-Collen P."/>
            <person name="Peters A.F."/>
            <person name="Pommier C."/>
            <person name="Potin P."/>
            <person name="Poulain J."/>
            <person name="Quesneville H."/>
            <person name="Read B."/>
            <person name="Rensing S.A."/>
            <person name="Ritter A."/>
            <person name="Rousvoal S."/>
            <person name="Samanta M."/>
            <person name="Samson G."/>
            <person name="Schroeder D.C."/>
            <person name="Segurens B."/>
            <person name="Strittmatter M."/>
            <person name="Tonon T."/>
            <person name="Tregear J.W."/>
            <person name="Valentin K."/>
            <person name="von Dassow P."/>
            <person name="Yamagishi T."/>
            <person name="Van de Peer Y."/>
            <person name="Wincker P."/>
        </authorList>
    </citation>
    <scope>NUCLEOTIDE SEQUENCE [LARGE SCALE GENOMIC DNA]</scope>
    <source>
        <strain evidence="4">Ec32 / CCAP1310/4</strain>
    </source>
</reference>
<organism evidence="3 4">
    <name type="scientific">Ectocarpus siliculosus</name>
    <name type="common">Brown alga</name>
    <name type="synonym">Conferva siliculosa</name>
    <dbReference type="NCBI Taxonomy" id="2880"/>
    <lineage>
        <taxon>Eukaryota</taxon>
        <taxon>Sar</taxon>
        <taxon>Stramenopiles</taxon>
        <taxon>Ochrophyta</taxon>
        <taxon>PX clade</taxon>
        <taxon>Phaeophyceae</taxon>
        <taxon>Ectocarpales</taxon>
        <taxon>Ectocarpaceae</taxon>
        <taxon>Ectocarpus</taxon>
    </lineage>
</organism>
<keyword evidence="4" id="KW-1185">Reference proteome</keyword>
<feature type="transmembrane region" description="Helical" evidence="2">
    <location>
        <begin position="137"/>
        <end position="162"/>
    </location>
</feature>
<dbReference type="InParanoid" id="D7FN96"/>
<evidence type="ECO:0000313" key="3">
    <source>
        <dbReference type="EMBL" id="CBJ30153.1"/>
    </source>
</evidence>
<feature type="region of interest" description="Disordered" evidence="1">
    <location>
        <begin position="322"/>
        <end position="350"/>
    </location>
</feature>
<dbReference type="EMBL" id="FN648270">
    <property type="protein sequence ID" value="CBJ30153.1"/>
    <property type="molecule type" value="Genomic_DNA"/>
</dbReference>
<feature type="compositionally biased region" description="Polar residues" evidence="1">
    <location>
        <begin position="572"/>
        <end position="583"/>
    </location>
</feature>
<evidence type="ECO:0000313" key="4">
    <source>
        <dbReference type="Proteomes" id="UP000002630"/>
    </source>
</evidence>
<feature type="compositionally biased region" description="Pro residues" evidence="1">
    <location>
        <begin position="586"/>
        <end position="599"/>
    </location>
</feature>
<keyword evidence="2" id="KW-0812">Transmembrane</keyword>
<gene>
    <name evidence="3" type="ORF">Esi_0177_0046</name>
</gene>
<feature type="compositionally biased region" description="Low complexity" evidence="1">
    <location>
        <begin position="516"/>
        <end position="525"/>
    </location>
</feature>
<evidence type="ECO:0000256" key="1">
    <source>
        <dbReference type="SAM" id="MobiDB-lite"/>
    </source>
</evidence>
<feature type="compositionally biased region" description="Low complexity" evidence="1">
    <location>
        <begin position="425"/>
        <end position="443"/>
    </location>
</feature>
<evidence type="ECO:0000256" key="2">
    <source>
        <dbReference type="SAM" id="Phobius"/>
    </source>
</evidence>
<name>D7FN96_ECTSI</name>
<feature type="compositionally biased region" description="Basic and acidic residues" evidence="1">
    <location>
        <begin position="537"/>
        <end position="548"/>
    </location>
</feature>
<feature type="compositionally biased region" description="Polar residues" evidence="1">
    <location>
        <begin position="368"/>
        <end position="378"/>
    </location>
</feature>
<dbReference type="AlphaFoldDB" id="D7FN96"/>
<dbReference type="Proteomes" id="UP000002630">
    <property type="component" value="Linkage Group LG10"/>
</dbReference>
<keyword evidence="2" id="KW-1133">Transmembrane helix</keyword>
<feature type="compositionally biased region" description="Basic and acidic residues" evidence="1">
    <location>
        <begin position="408"/>
        <end position="418"/>
    </location>
</feature>
<protein>
    <submittedName>
        <fullName evidence="3">Uncharacterized protein</fullName>
    </submittedName>
</protein>
<dbReference type="OrthoDB" id="10386572at2759"/>
<feature type="transmembrane region" description="Helical" evidence="2">
    <location>
        <begin position="23"/>
        <end position="41"/>
    </location>
</feature>
<feature type="region of interest" description="Disordered" evidence="1">
    <location>
        <begin position="364"/>
        <end position="604"/>
    </location>
</feature>
<sequence>MSATTRATKPALSFVQLQVRREAILSALILVAAPLLLRWWARREAEHHDTLECRNVVQTYLIASSGWACAVLAAVAGKPISAVVLQAAWRAAAARSLWTWSDLGRGLIRTPGWLHASVAWWRGAATLLAGAGAVTRILGLLIAMTGTWTATTAAGALCAPTLDFLPAGLVRWASTPDDNFGLSAAQLVLGVGMYAWIAYYACFFLPYRVLYEEYQSYERRTAQVVRDMGNGPEQDVMLSTKLGPQLPRQLLRRMAKMPPGDDRDVLEAAGIVRQKAGSHTVVKAAKSVKNKDGKVGVKMLALKFGDLRYWGSDLFERFEQQLRRDKKTGRKSPDAPGSGPNRENRMTYSKIRREVKVELGKTDAEMNSDPSLSMSNLMTFDPDAEDGDPPELVKQERPGSIDAGGENLRMKSGHEKVVTTDSTPADMARAAGVPPAAAAPAAPEVVRSTDKVSYKIGDSAGKALEDSIRSMSSSSPPGRGAPEKMTPATATPGFAVSEKQQRQVSTGKQADVVAVGVDSPPKGSKSGSGTGSGSDEDSGKARGEEQVSRRTGAISDKCDDIASLAMEFSMRSGGSSAKKNATDTSAPPPPSPRGPPPPTARDLSTVSHMQSFVLAHELFLEYSVIVSDCFPTLT</sequence>
<feature type="transmembrane region" description="Helical" evidence="2">
    <location>
        <begin position="182"/>
        <end position="210"/>
    </location>
</feature>
<proteinExistence type="predicted"/>
<keyword evidence="2" id="KW-0472">Membrane</keyword>